<dbReference type="GO" id="GO:0006493">
    <property type="term" value="P:protein O-linked glycosylation"/>
    <property type="evidence" value="ECO:0007669"/>
    <property type="project" value="TreeGrafter"/>
</dbReference>
<keyword evidence="6" id="KW-0735">Signal-anchor</keyword>
<evidence type="ECO:0000256" key="10">
    <source>
        <dbReference type="RuleBase" id="RU363063"/>
    </source>
</evidence>
<keyword evidence="9" id="KW-0472">Membrane</keyword>
<dbReference type="EMBL" id="QCYY01000180">
    <property type="protein sequence ID" value="ROT85808.1"/>
    <property type="molecule type" value="Genomic_DNA"/>
</dbReference>
<evidence type="ECO:0000256" key="11">
    <source>
        <dbReference type="SAM" id="SignalP"/>
    </source>
</evidence>
<evidence type="ECO:0000256" key="8">
    <source>
        <dbReference type="ARBA" id="ARBA00023034"/>
    </source>
</evidence>
<dbReference type="EC" id="2.4.1.-" evidence="10"/>
<evidence type="ECO:0000313" key="12">
    <source>
        <dbReference type="EMBL" id="ROT85808.1"/>
    </source>
</evidence>
<comment type="subcellular location">
    <subcellularLocation>
        <location evidence="1 10">Golgi apparatus membrane</location>
        <topology evidence="1 10">Single-pass type II membrane protein</topology>
    </subcellularLocation>
</comment>
<evidence type="ECO:0000256" key="3">
    <source>
        <dbReference type="ARBA" id="ARBA00022676"/>
    </source>
</evidence>
<evidence type="ECO:0000256" key="6">
    <source>
        <dbReference type="ARBA" id="ARBA00022968"/>
    </source>
</evidence>
<dbReference type="Proteomes" id="UP000283509">
    <property type="component" value="Unassembled WGS sequence"/>
</dbReference>
<comment type="caution">
    <text evidence="12">The sequence shown here is derived from an EMBL/GenBank/DDBJ whole genome shotgun (WGS) entry which is preliminary data.</text>
</comment>
<organism evidence="12 13">
    <name type="scientific">Penaeus vannamei</name>
    <name type="common">Whiteleg shrimp</name>
    <name type="synonym">Litopenaeus vannamei</name>
    <dbReference type="NCBI Taxonomy" id="6689"/>
    <lineage>
        <taxon>Eukaryota</taxon>
        <taxon>Metazoa</taxon>
        <taxon>Ecdysozoa</taxon>
        <taxon>Arthropoda</taxon>
        <taxon>Crustacea</taxon>
        <taxon>Multicrustacea</taxon>
        <taxon>Malacostraca</taxon>
        <taxon>Eumalacostraca</taxon>
        <taxon>Eucarida</taxon>
        <taxon>Decapoda</taxon>
        <taxon>Dendrobranchiata</taxon>
        <taxon>Penaeoidea</taxon>
        <taxon>Penaeidae</taxon>
        <taxon>Penaeus</taxon>
    </lineage>
</organism>
<protein>
    <recommendedName>
        <fullName evidence="10">Hexosyltransferase</fullName>
        <ecNumber evidence="10">2.4.1.-</ecNumber>
    </recommendedName>
</protein>
<dbReference type="AlphaFoldDB" id="A0A423UAT7"/>
<reference evidence="12 13" key="1">
    <citation type="submission" date="2018-04" db="EMBL/GenBank/DDBJ databases">
        <authorList>
            <person name="Zhang X."/>
            <person name="Yuan J."/>
            <person name="Li F."/>
            <person name="Xiang J."/>
        </authorList>
    </citation>
    <scope>NUCLEOTIDE SEQUENCE [LARGE SCALE GENOMIC DNA]</scope>
    <source>
        <tissue evidence="12">Muscle</tissue>
    </source>
</reference>
<reference evidence="12 13" key="2">
    <citation type="submission" date="2019-01" db="EMBL/GenBank/DDBJ databases">
        <title>The decoding of complex shrimp genome reveals the adaptation for benthos swimmer, frequently molting mechanism and breeding impact on genome.</title>
        <authorList>
            <person name="Sun Y."/>
            <person name="Gao Y."/>
            <person name="Yu Y."/>
        </authorList>
    </citation>
    <scope>NUCLEOTIDE SEQUENCE [LARGE SCALE GENOMIC DNA]</scope>
    <source>
        <tissue evidence="12">Muscle</tissue>
    </source>
</reference>
<evidence type="ECO:0000256" key="5">
    <source>
        <dbReference type="ARBA" id="ARBA00022692"/>
    </source>
</evidence>
<feature type="chain" id="PRO_5019411054" description="Hexosyltransferase" evidence="11">
    <location>
        <begin position="27"/>
        <end position="352"/>
    </location>
</feature>
<dbReference type="Gene3D" id="3.90.550.50">
    <property type="match status" value="1"/>
</dbReference>
<dbReference type="InterPro" id="IPR002659">
    <property type="entry name" value="Glyco_trans_31"/>
</dbReference>
<evidence type="ECO:0000256" key="7">
    <source>
        <dbReference type="ARBA" id="ARBA00022989"/>
    </source>
</evidence>
<evidence type="ECO:0000256" key="2">
    <source>
        <dbReference type="ARBA" id="ARBA00008661"/>
    </source>
</evidence>
<evidence type="ECO:0000256" key="4">
    <source>
        <dbReference type="ARBA" id="ARBA00022679"/>
    </source>
</evidence>
<feature type="signal peptide" evidence="11">
    <location>
        <begin position="1"/>
        <end position="26"/>
    </location>
</feature>
<keyword evidence="4 12" id="KW-0808">Transferase</keyword>
<dbReference type="OrthoDB" id="5512589at2759"/>
<dbReference type="PANTHER" id="PTHR11214:SF3">
    <property type="entry name" value="BETA-1,3-GALACTOSYLTRANSFERASE 6"/>
    <property type="match status" value="1"/>
</dbReference>
<evidence type="ECO:0000313" key="13">
    <source>
        <dbReference type="Proteomes" id="UP000283509"/>
    </source>
</evidence>
<name>A0A423UAT7_PENVA</name>
<dbReference type="STRING" id="6689.A0A423UAT7"/>
<keyword evidence="5" id="KW-0812">Transmembrane</keyword>
<evidence type="ECO:0000256" key="1">
    <source>
        <dbReference type="ARBA" id="ARBA00004323"/>
    </source>
</evidence>
<dbReference type="PANTHER" id="PTHR11214">
    <property type="entry name" value="BETA-1,3-N-ACETYLGLUCOSAMINYLTRANSFERASE"/>
    <property type="match status" value="1"/>
</dbReference>
<keyword evidence="13" id="KW-1185">Reference proteome</keyword>
<proteinExistence type="inferred from homology"/>
<dbReference type="GO" id="GO:0016758">
    <property type="term" value="F:hexosyltransferase activity"/>
    <property type="evidence" value="ECO:0007669"/>
    <property type="project" value="InterPro"/>
</dbReference>
<comment type="similarity">
    <text evidence="2 10">Belongs to the glycosyltransferase 31 family.</text>
</comment>
<accession>A0A423UAT7</accession>
<evidence type="ECO:0000256" key="9">
    <source>
        <dbReference type="ARBA" id="ARBA00023136"/>
    </source>
</evidence>
<keyword evidence="3 10" id="KW-0328">Glycosyltransferase</keyword>
<dbReference type="GO" id="GO:0000139">
    <property type="term" value="C:Golgi membrane"/>
    <property type="evidence" value="ECO:0007669"/>
    <property type="project" value="UniProtKB-SubCell"/>
</dbReference>
<keyword evidence="11" id="KW-0732">Signal</keyword>
<dbReference type="Pfam" id="PF01762">
    <property type="entry name" value="Galactosyl_T"/>
    <property type="match status" value="1"/>
</dbReference>
<gene>
    <name evidence="12" type="ORF">C7M84_006240</name>
</gene>
<keyword evidence="7" id="KW-1133">Transmembrane helix</keyword>
<keyword evidence="8 10" id="KW-0333">Golgi apparatus</keyword>
<sequence length="352" mass="40741">MFRRRQKILLSLLFIFIFLLLRPANNNKISQKQIIQEIQGQGAVVEENLDQDIVFDEINADSAMREEENVGEEIEKELPFKFLIDEPHFCAKDLLVLNMMPVSVGDAEARARIRRMWGSREVVASTKLRPLFLVGESSDTGQQRRLLEESDEYHDVIQVGFVDSYLNLTLKTLSALHWKHTRCRHVPWLLKSDADVFVSPWSVSEVLQKATEDIVCRVLYARIVCRPHNCKDKRWIIPPELYPHDHYPPYCNGPAYAVSQKFIQKVLPAASAKNPFPMEDAYFTGILVQGTGLRYQDIAKRCQLYHLREPPHDAIASGRMLFVVNPEEKSGRRYTLEDLWKRLKATRISHRG</sequence>